<evidence type="ECO:0000313" key="3">
    <source>
        <dbReference type="Proteomes" id="UP000053558"/>
    </source>
</evidence>
<name>A0A5M3N773_CONPW</name>
<evidence type="ECO:0000313" key="2">
    <source>
        <dbReference type="EMBL" id="EIW86934.1"/>
    </source>
</evidence>
<organism evidence="2 3">
    <name type="scientific">Coniophora puteana (strain RWD-64-598)</name>
    <name type="common">Brown rot fungus</name>
    <dbReference type="NCBI Taxonomy" id="741705"/>
    <lineage>
        <taxon>Eukaryota</taxon>
        <taxon>Fungi</taxon>
        <taxon>Dikarya</taxon>
        <taxon>Basidiomycota</taxon>
        <taxon>Agaricomycotina</taxon>
        <taxon>Agaricomycetes</taxon>
        <taxon>Agaricomycetidae</taxon>
        <taxon>Boletales</taxon>
        <taxon>Coniophorineae</taxon>
        <taxon>Coniophoraceae</taxon>
        <taxon>Coniophora</taxon>
    </lineage>
</organism>
<keyword evidence="3" id="KW-1185">Reference proteome</keyword>
<feature type="region of interest" description="Disordered" evidence="1">
    <location>
        <begin position="45"/>
        <end position="73"/>
    </location>
</feature>
<proteinExistence type="predicted"/>
<protein>
    <submittedName>
        <fullName evidence="2">Uncharacterized protein</fullName>
    </submittedName>
</protein>
<sequence length="73" mass="8398">MSSPDPSSNSVIASSVQSDKDPFVLYSQALHTYTLRLWTESRRLAEEKAREKQRRREEQARAQQGDGKPYNSQ</sequence>
<dbReference type="GeneID" id="19209873"/>
<dbReference type="AlphaFoldDB" id="A0A5M3N773"/>
<accession>A0A5M3N773</accession>
<evidence type="ECO:0000256" key="1">
    <source>
        <dbReference type="SAM" id="MobiDB-lite"/>
    </source>
</evidence>
<dbReference type="OMA" id="QGNAQST"/>
<gene>
    <name evidence="2" type="ORF">CONPUDRAFT_79138</name>
</gene>
<comment type="caution">
    <text evidence="2">The sequence shown here is derived from an EMBL/GenBank/DDBJ whole genome shotgun (WGS) entry which is preliminary data.</text>
</comment>
<dbReference type="KEGG" id="cput:CONPUDRAFT_79138"/>
<dbReference type="RefSeq" id="XP_007762817.1">
    <property type="nucleotide sequence ID" value="XM_007764627.1"/>
</dbReference>
<feature type="compositionally biased region" description="Basic and acidic residues" evidence="1">
    <location>
        <begin position="45"/>
        <end position="60"/>
    </location>
</feature>
<dbReference type="Proteomes" id="UP000053558">
    <property type="component" value="Unassembled WGS sequence"/>
</dbReference>
<dbReference type="EMBL" id="JH711573">
    <property type="protein sequence ID" value="EIW86934.1"/>
    <property type="molecule type" value="Genomic_DNA"/>
</dbReference>
<reference evidence="3" key="1">
    <citation type="journal article" date="2012" name="Science">
        <title>The Paleozoic origin of enzymatic lignin decomposition reconstructed from 31 fungal genomes.</title>
        <authorList>
            <person name="Floudas D."/>
            <person name="Binder M."/>
            <person name="Riley R."/>
            <person name="Barry K."/>
            <person name="Blanchette R.A."/>
            <person name="Henrissat B."/>
            <person name="Martinez A.T."/>
            <person name="Otillar R."/>
            <person name="Spatafora J.W."/>
            <person name="Yadav J.S."/>
            <person name="Aerts A."/>
            <person name="Benoit I."/>
            <person name="Boyd A."/>
            <person name="Carlson A."/>
            <person name="Copeland A."/>
            <person name="Coutinho P.M."/>
            <person name="de Vries R.P."/>
            <person name="Ferreira P."/>
            <person name="Findley K."/>
            <person name="Foster B."/>
            <person name="Gaskell J."/>
            <person name="Glotzer D."/>
            <person name="Gorecki P."/>
            <person name="Heitman J."/>
            <person name="Hesse C."/>
            <person name="Hori C."/>
            <person name="Igarashi K."/>
            <person name="Jurgens J.A."/>
            <person name="Kallen N."/>
            <person name="Kersten P."/>
            <person name="Kohler A."/>
            <person name="Kuees U."/>
            <person name="Kumar T.K.A."/>
            <person name="Kuo A."/>
            <person name="LaButti K."/>
            <person name="Larrondo L.F."/>
            <person name="Lindquist E."/>
            <person name="Ling A."/>
            <person name="Lombard V."/>
            <person name="Lucas S."/>
            <person name="Lundell T."/>
            <person name="Martin R."/>
            <person name="McLaughlin D.J."/>
            <person name="Morgenstern I."/>
            <person name="Morin E."/>
            <person name="Murat C."/>
            <person name="Nagy L.G."/>
            <person name="Nolan M."/>
            <person name="Ohm R.A."/>
            <person name="Patyshakuliyeva A."/>
            <person name="Rokas A."/>
            <person name="Ruiz-Duenas F.J."/>
            <person name="Sabat G."/>
            <person name="Salamov A."/>
            <person name="Samejima M."/>
            <person name="Schmutz J."/>
            <person name="Slot J.C."/>
            <person name="St John F."/>
            <person name="Stenlid J."/>
            <person name="Sun H."/>
            <person name="Sun S."/>
            <person name="Syed K."/>
            <person name="Tsang A."/>
            <person name="Wiebenga A."/>
            <person name="Young D."/>
            <person name="Pisabarro A."/>
            <person name="Eastwood D.C."/>
            <person name="Martin F."/>
            <person name="Cullen D."/>
            <person name="Grigoriev I.V."/>
            <person name="Hibbett D.S."/>
        </authorList>
    </citation>
    <scope>NUCLEOTIDE SEQUENCE [LARGE SCALE GENOMIC DNA]</scope>
    <source>
        <strain evidence="3">RWD-64-598 SS2</strain>
    </source>
</reference>